<gene>
    <name evidence="2" type="ORF">DY114_01905</name>
</gene>
<sequence length="80" mass="9136">MRINSKNVSNIFTSVLFVQFMIMFTSLHIIMGSIVALITVGSMILKRTVVDENGSNRAYFIFNAFMVVYSLLCLIYLIFN</sequence>
<keyword evidence="1" id="KW-0812">Transmembrane</keyword>
<feature type="transmembrane region" description="Helical" evidence="1">
    <location>
        <begin position="12"/>
        <end position="38"/>
    </location>
</feature>
<dbReference type="Proteomes" id="UP000777560">
    <property type="component" value="Unassembled WGS sequence"/>
</dbReference>
<dbReference type="EMBL" id="QUAV01000001">
    <property type="protein sequence ID" value="TPR26473.1"/>
    <property type="molecule type" value="Genomic_DNA"/>
</dbReference>
<evidence type="ECO:0000313" key="2">
    <source>
        <dbReference type="EMBL" id="TPR26473.1"/>
    </source>
</evidence>
<proteinExistence type="predicted"/>
<keyword evidence="3" id="KW-1185">Reference proteome</keyword>
<keyword evidence="1" id="KW-1133">Transmembrane helix</keyword>
<dbReference type="RefSeq" id="WP_105964409.1">
    <property type="nucleotide sequence ID" value="NZ_POSO01000002.1"/>
</dbReference>
<name>A0ABY2YZ37_9LACO</name>
<accession>A0ABY2YZ37</accession>
<evidence type="ECO:0000313" key="3">
    <source>
        <dbReference type="Proteomes" id="UP000777560"/>
    </source>
</evidence>
<reference evidence="2 3" key="1">
    <citation type="submission" date="2018-08" db="EMBL/GenBank/DDBJ databases">
        <title>Comparative genomics of wild bee and flower associated Lactobacillus reveals potential adaptation to the bee host.</title>
        <authorList>
            <person name="Vuong H.Q."/>
            <person name="Mcfrederick Q.S."/>
        </authorList>
    </citation>
    <scope>NUCLEOTIDE SEQUENCE [LARGE SCALE GENOMIC DNA]</scope>
    <source>
        <strain evidence="2 3">HV_13</strain>
    </source>
</reference>
<evidence type="ECO:0000256" key="1">
    <source>
        <dbReference type="SAM" id="Phobius"/>
    </source>
</evidence>
<protein>
    <submittedName>
        <fullName evidence="2">Uncharacterized protein</fullName>
    </submittedName>
</protein>
<organism evidence="2 3">
    <name type="scientific">Apilactobacillus micheneri</name>
    <dbReference type="NCBI Taxonomy" id="1899430"/>
    <lineage>
        <taxon>Bacteria</taxon>
        <taxon>Bacillati</taxon>
        <taxon>Bacillota</taxon>
        <taxon>Bacilli</taxon>
        <taxon>Lactobacillales</taxon>
        <taxon>Lactobacillaceae</taxon>
        <taxon>Apilactobacillus</taxon>
    </lineage>
</organism>
<keyword evidence="1" id="KW-0472">Membrane</keyword>
<comment type="caution">
    <text evidence="2">The sequence shown here is derived from an EMBL/GenBank/DDBJ whole genome shotgun (WGS) entry which is preliminary data.</text>
</comment>
<feature type="transmembrane region" description="Helical" evidence="1">
    <location>
        <begin position="58"/>
        <end position="79"/>
    </location>
</feature>